<comment type="function">
    <text evidence="13">Component of an histone acetyltransferase complex.</text>
</comment>
<dbReference type="InterPro" id="IPR011011">
    <property type="entry name" value="Znf_FYVE_PHD"/>
</dbReference>
<evidence type="ECO:0000256" key="10">
    <source>
        <dbReference type="ARBA" id="ARBA00023242"/>
    </source>
</evidence>
<dbReference type="PROSITE" id="PS01359">
    <property type="entry name" value="ZF_PHD_1"/>
    <property type="match status" value="1"/>
</dbReference>
<dbReference type="Proteomes" id="UP001152747">
    <property type="component" value="Unassembled WGS sequence"/>
</dbReference>
<feature type="compositionally biased region" description="Acidic residues" evidence="14">
    <location>
        <begin position="358"/>
        <end position="369"/>
    </location>
</feature>
<evidence type="ECO:0000256" key="12">
    <source>
        <dbReference type="PROSITE-ProRule" id="PRU00146"/>
    </source>
</evidence>
<protein>
    <recommendedName>
        <fullName evidence="13">Inhibitor of growth protein</fullName>
    </recommendedName>
</protein>
<feature type="binding site" evidence="11">
    <location>
        <position position="417"/>
    </location>
    <ligand>
        <name>Zn(2+)</name>
        <dbReference type="ChEBI" id="CHEBI:29105"/>
        <label>2</label>
    </ligand>
</feature>
<feature type="region of interest" description="Disordered" evidence="14">
    <location>
        <begin position="179"/>
        <end position="205"/>
    </location>
</feature>
<feature type="binding site" evidence="11">
    <location>
        <position position="390"/>
    </location>
    <ligand>
        <name>Zn(2+)</name>
        <dbReference type="ChEBI" id="CHEBI:29105"/>
        <label>2</label>
    </ligand>
</feature>
<evidence type="ECO:0000256" key="2">
    <source>
        <dbReference type="ARBA" id="ARBA00010210"/>
    </source>
</evidence>
<feature type="domain" description="PHD-type" evidence="15">
    <location>
        <begin position="374"/>
        <end position="423"/>
    </location>
</feature>
<dbReference type="EMBL" id="CANHGI010000002">
    <property type="protein sequence ID" value="CAI5442311.1"/>
    <property type="molecule type" value="Genomic_DNA"/>
</dbReference>
<evidence type="ECO:0000256" key="14">
    <source>
        <dbReference type="SAM" id="MobiDB-lite"/>
    </source>
</evidence>
<comment type="caution">
    <text evidence="16">The sequence shown here is derived from an EMBL/GenBank/DDBJ whole genome shotgun (WGS) entry which is preliminary data.</text>
</comment>
<keyword evidence="10 13" id="KW-0539">Nucleus</keyword>
<dbReference type="InterPro" id="IPR019786">
    <property type="entry name" value="Zinc_finger_PHD-type_CS"/>
</dbReference>
<feature type="region of interest" description="Disordered" evidence="14">
    <location>
        <begin position="306"/>
        <end position="369"/>
    </location>
</feature>
<dbReference type="PANTHER" id="PTHR10333">
    <property type="entry name" value="INHIBITOR OF GROWTH PROTEIN"/>
    <property type="match status" value="1"/>
</dbReference>
<dbReference type="Pfam" id="PF12998">
    <property type="entry name" value="ING"/>
    <property type="match status" value="1"/>
</dbReference>
<keyword evidence="3" id="KW-0341">Growth regulation</keyword>
<dbReference type="SMART" id="SM01408">
    <property type="entry name" value="ING"/>
    <property type="match status" value="1"/>
</dbReference>
<feature type="binding site" evidence="11">
    <location>
        <position position="404"/>
    </location>
    <ligand>
        <name>Zn(2+)</name>
        <dbReference type="ChEBI" id="CHEBI:29105"/>
        <label>1</label>
    </ligand>
</feature>
<dbReference type="GO" id="GO:0035267">
    <property type="term" value="C:NuA4 histone acetyltransferase complex"/>
    <property type="evidence" value="ECO:0007669"/>
    <property type="project" value="TreeGrafter"/>
</dbReference>
<name>A0A9P1IDV7_9PELO</name>
<feature type="binding site" evidence="11">
    <location>
        <position position="395"/>
    </location>
    <ligand>
        <name>Zn(2+)</name>
        <dbReference type="ChEBI" id="CHEBI:29105"/>
        <label>2</label>
    </ligand>
</feature>
<evidence type="ECO:0000256" key="11">
    <source>
        <dbReference type="PIRSR" id="PIRSR628651-51"/>
    </source>
</evidence>
<feature type="binding site" evidence="11">
    <location>
        <position position="420"/>
    </location>
    <ligand>
        <name>Zn(2+)</name>
        <dbReference type="ChEBI" id="CHEBI:29105"/>
        <label>2</label>
    </ligand>
</feature>
<evidence type="ECO:0000256" key="13">
    <source>
        <dbReference type="RuleBase" id="RU361213"/>
    </source>
</evidence>
<keyword evidence="5 12" id="KW-0863">Zinc-finger</keyword>
<keyword evidence="8" id="KW-0805">Transcription regulation</keyword>
<reference evidence="16" key="1">
    <citation type="submission" date="2022-11" db="EMBL/GenBank/DDBJ databases">
        <authorList>
            <person name="Kikuchi T."/>
        </authorList>
    </citation>
    <scope>NUCLEOTIDE SEQUENCE</scope>
    <source>
        <strain evidence="16">PS1010</strain>
    </source>
</reference>
<proteinExistence type="inferred from homology"/>
<feature type="binding site" evidence="11">
    <location>
        <position position="401"/>
    </location>
    <ligand>
        <name>Zn(2+)</name>
        <dbReference type="ChEBI" id="CHEBI:29105"/>
        <label>1</label>
    </ligand>
</feature>
<dbReference type="InterPro" id="IPR001965">
    <property type="entry name" value="Znf_PHD"/>
</dbReference>
<feature type="binding site" evidence="11">
    <location>
        <position position="379"/>
    </location>
    <ligand>
        <name>Zn(2+)</name>
        <dbReference type="ChEBI" id="CHEBI:29105"/>
        <label>1</label>
    </ligand>
</feature>
<evidence type="ECO:0000313" key="17">
    <source>
        <dbReference type="Proteomes" id="UP001152747"/>
    </source>
</evidence>
<comment type="subcellular location">
    <subcellularLocation>
        <location evidence="1 13">Nucleus</location>
    </subcellularLocation>
</comment>
<dbReference type="GO" id="GO:0005634">
    <property type="term" value="C:nucleus"/>
    <property type="evidence" value="ECO:0007669"/>
    <property type="project" value="UniProtKB-SubCell"/>
</dbReference>
<dbReference type="CDD" id="cd15505">
    <property type="entry name" value="PHD_ING"/>
    <property type="match status" value="1"/>
</dbReference>
<feature type="compositionally biased region" description="Low complexity" evidence="14">
    <location>
        <begin position="319"/>
        <end position="336"/>
    </location>
</feature>
<dbReference type="CDD" id="cd16858">
    <property type="entry name" value="ING_ING3_Yng2p"/>
    <property type="match status" value="1"/>
</dbReference>
<keyword evidence="7 13" id="KW-0156">Chromatin regulator</keyword>
<feature type="region of interest" description="Disordered" evidence="14">
    <location>
        <begin position="137"/>
        <end position="166"/>
    </location>
</feature>
<feature type="region of interest" description="Disordered" evidence="14">
    <location>
        <begin position="256"/>
        <end position="286"/>
    </location>
</feature>
<dbReference type="SUPFAM" id="SSF57903">
    <property type="entry name" value="FYVE/PHD zinc finger"/>
    <property type="match status" value="1"/>
</dbReference>
<feature type="region of interest" description="Disordered" evidence="14">
    <location>
        <begin position="436"/>
        <end position="456"/>
    </location>
</feature>
<evidence type="ECO:0000256" key="4">
    <source>
        <dbReference type="ARBA" id="ARBA00022723"/>
    </source>
</evidence>
<dbReference type="InterPro" id="IPR028651">
    <property type="entry name" value="ING_fam"/>
</dbReference>
<feature type="binding site" evidence="11">
    <location>
        <position position="377"/>
    </location>
    <ligand>
        <name>Zn(2+)</name>
        <dbReference type="ChEBI" id="CHEBI:29105"/>
        <label>1</label>
    </ligand>
</feature>
<evidence type="ECO:0000313" key="16">
    <source>
        <dbReference type="EMBL" id="CAI5442311.1"/>
    </source>
</evidence>
<comment type="domain">
    <text evidence="13">The PHD-type zinc finger mediates the binding to H3K4me3.</text>
</comment>
<dbReference type="PANTHER" id="PTHR10333:SF103">
    <property type="entry name" value="INHIBITOR OF GROWTH PROTEIN 3"/>
    <property type="match status" value="1"/>
</dbReference>
<dbReference type="PROSITE" id="PS50016">
    <property type="entry name" value="ZF_PHD_2"/>
    <property type="match status" value="1"/>
</dbReference>
<evidence type="ECO:0000256" key="1">
    <source>
        <dbReference type="ARBA" id="ARBA00004123"/>
    </source>
</evidence>
<evidence type="ECO:0000256" key="9">
    <source>
        <dbReference type="ARBA" id="ARBA00023163"/>
    </source>
</evidence>
<keyword evidence="17" id="KW-1185">Reference proteome</keyword>
<dbReference type="InterPro" id="IPR013083">
    <property type="entry name" value="Znf_RING/FYVE/PHD"/>
</dbReference>
<feature type="compositionally biased region" description="Polar residues" evidence="14">
    <location>
        <begin position="436"/>
        <end position="448"/>
    </location>
</feature>
<organism evidence="16 17">
    <name type="scientific">Caenorhabditis angaria</name>
    <dbReference type="NCBI Taxonomy" id="860376"/>
    <lineage>
        <taxon>Eukaryota</taxon>
        <taxon>Metazoa</taxon>
        <taxon>Ecdysozoa</taxon>
        <taxon>Nematoda</taxon>
        <taxon>Chromadorea</taxon>
        <taxon>Rhabditida</taxon>
        <taxon>Rhabditina</taxon>
        <taxon>Rhabditomorpha</taxon>
        <taxon>Rhabditoidea</taxon>
        <taxon>Rhabditidae</taxon>
        <taxon>Peloderinae</taxon>
        <taxon>Caenorhabditis</taxon>
    </lineage>
</organism>
<keyword evidence="6 11" id="KW-0862">Zinc</keyword>
<comment type="subunit">
    <text evidence="13">Component of an histone acetyltransferase complex. Interacts with H3K4me3 and to a lesser extent with H3K4me2.</text>
</comment>
<accession>A0A9P1IDV7</accession>
<dbReference type="InterPro" id="IPR019787">
    <property type="entry name" value="Znf_PHD-finger"/>
</dbReference>
<dbReference type="Gene3D" id="3.30.40.10">
    <property type="entry name" value="Zinc/RING finger domain, C3HC4 (zinc finger)"/>
    <property type="match status" value="1"/>
</dbReference>
<dbReference type="Gene3D" id="6.10.140.1740">
    <property type="match status" value="1"/>
</dbReference>
<comment type="similarity">
    <text evidence="2 13">Belongs to the ING family.</text>
</comment>
<dbReference type="GO" id="GO:0006325">
    <property type="term" value="P:chromatin organization"/>
    <property type="evidence" value="ECO:0007669"/>
    <property type="project" value="UniProtKB-KW"/>
</dbReference>
<dbReference type="AlphaFoldDB" id="A0A9P1IDV7"/>
<evidence type="ECO:0000256" key="5">
    <source>
        <dbReference type="ARBA" id="ARBA00022771"/>
    </source>
</evidence>
<dbReference type="GO" id="GO:0008270">
    <property type="term" value="F:zinc ion binding"/>
    <property type="evidence" value="ECO:0007669"/>
    <property type="project" value="UniProtKB-KW"/>
</dbReference>
<dbReference type="InterPro" id="IPR024610">
    <property type="entry name" value="ING_N_histone-binding"/>
</dbReference>
<dbReference type="SMART" id="SM00249">
    <property type="entry name" value="PHD"/>
    <property type="match status" value="1"/>
</dbReference>
<evidence type="ECO:0000256" key="6">
    <source>
        <dbReference type="ARBA" id="ARBA00022833"/>
    </source>
</evidence>
<keyword evidence="4 11" id="KW-0479">Metal-binding</keyword>
<evidence type="ECO:0000259" key="15">
    <source>
        <dbReference type="PROSITE" id="PS50016"/>
    </source>
</evidence>
<feature type="compositionally biased region" description="Low complexity" evidence="14">
    <location>
        <begin position="184"/>
        <end position="195"/>
    </location>
</feature>
<evidence type="ECO:0000256" key="7">
    <source>
        <dbReference type="ARBA" id="ARBA00022853"/>
    </source>
</evidence>
<evidence type="ECO:0000256" key="3">
    <source>
        <dbReference type="ARBA" id="ARBA00022604"/>
    </source>
</evidence>
<sequence length="456" mass="51685">MLFLDDFLEMLDELPAELKERSDEVLKMDADVETRLRRNREAVSEFFEYSGVGMTEEQRAARYKALQDEFSKIRSINERKYLLMKKMQDLLTKYHNHLEKEKTNFQCEMEADNSGVTEMIEKRYTEYVEACLAARKERKRKHGGGGGSGSSREGTVQQLSKESSEKIARILQEGTRLKMEMSDDSAQSAMSSAVPSPAPRGRPPKNNVMFSSAVAEDSPIPRRKSNANTLRTSFMGGRISPNPSEKSWSNFGMDETSQSFTPTTPQLTPNMPNFVGSESRHGRPRKLTTRVQEMFKETLQRQRNHGNNMIHQTPPTPTTPQSVQQTPPSLNSSSTNMPPPSTPPSHHHNHTQPPPIETEMEGSDDEDEESEDSRRWCFCHEKSYGEMVACDNKSCPYMWFHYPCVGILAPPKGKWYCPHCVSSGAAARIEESMINDNDSLTSSSNHINNYPPPQFE</sequence>
<feature type="compositionally biased region" description="Polar residues" evidence="14">
    <location>
        <begin position="256"/>
        <end position="271"/>
    </location>
</feature>
<evidence type="ECO:0000256" key="8">
    <source>
        <dbReference type="ARBA" id="ARBA00023015"/>
    </source>
</evidence>
<dbReference type="OrthoDB" id="5411773at2759"/>
<gene>
    <name evidence="16" type="ORF">CAMP_LOCUS4948</name>
</gene>
<keyword evidence="9" id="KW-0804">Transcription</keyword>